<protein>
    <submittedName>
        <fullName evidence="1">Uncharacterized protein</fullName>
    </submittedName>
</protein>
<gene>
    <name evidence="1" type="ORF">HPB49_019084</name>
</gene>
<dbReference type="Proteomes" id="UP000821865">
    <property type="component" value="Chromosome 10"/>
</dbReference>
<evidence type="ECO:0000313" key="1">
    <source>
        <dbReference type="EMBL" id="KAH7974754.1"/>
    </source>
</evidence>
<sequence>MSHHSGKGTCRITGWNNDLAVLPPLSDRSVHEFYAGRSGTKRNYERSYNFHVESYVNVCALKTNVTPSSAGLIFLKAPCYQSKKKKKNSPPYSVIGIRHALDTTRIIGGSCDCPAGKLACNHMIAVLRTVMLLQSKGFSEAPDQLWCTDLPQQWRIPRGSAIRGCPRQFMDWRKVKEDGTSAPKFALPMERRVRRRNRQEQEEAKQKFAEELLSFDPDNNFAKALLLTDEGETMQSRFGLVSSVAPQSYQQSLLPHGFTVLLSGLQPANEEDPWETTSTPTFFKSGTACNPPAHLGINSVMQVKDRIKVLKEALETYINNIPDGKIRLAMLEFSMAATLLHDVLLVNSSTRQGFVDTVNALRPTNNTCIGCALELALQVLTKTSDPPYGSIIMVVTDGEENVKPFMTSVIPSLVSSFVEVSTFALGTDADPKLEQLAAATTGRAFFFPDDQKFTAVNMGMAFQTVSTPVMADPSWPITVFQDERKFTNTMQLDFTIDVGLAKNTTVIATVGAFDPSMRMWLVGPDGRQCENCTTAISNVTKISIPDPVHRGTWTLRVDKTSTDSIDVHVRVISQLEDNNTEPVVATSRMTRMASNNKFDVVVVVDVTKGQQIVLNATVVAHITDPHGKLTTLTLRDNGKGADVYPDDGKYSGYYIEFAGDGRYAMKTRVNGNETRETCCASCSGSAIMPRRLLTLPPGHCKPGSDYDISCFPTSNEDFKPDPPPQGKPIGPFQREVDGGSLHVTGNLHKHMVPPMTVRDLYVSDARPGKNGTLLANLTWTWPGKHMDHGTASSIDIRASKDFKSLDDHFESQVQIDSMSLVQGDLIPRPGGTTHVVTISLTHEWAEERENFTMWRVKFALRVNNSYGLMSGLSNIAQLAYDDWSKTEAGYHSNKYTSKIPEGLPARPTTAGKSSPKSTQGNSADDENNDDKSSTSLIPWLLALLVAAVVVGSAVLWILKRSKVGSDSRVGEKGVTELAETTSAPP</sequence>
<dbReference type="EMBL" id="CM023479">
    <property type="protein sequence ID" value="KAH7974754.1"/>
    <property type="molecule type" value="Genomic_DNA"/>
</dbReference>
<reference evidence="1" key="1">
    <citation type="submission" date="2020-05" db="EMBL/GenBank/DDBJ databases">
        <title>Large-scale comparative analyses of tick genomes elucidate their genetic diversity and vector capacities.</title>
        <authorList>
            <person name="Jia N."/>
            <person name="Wang J."/>
            <person name="Shi W."/>
            <person name="Du L."/>
            <person name="Sun Y."/>
            <person name="Zhan W."/>
            <person name="Jiang J."/>
            <person name="Wang Q."/>
            <person name="Zhang B."/>
            <person name="Ji P."/>
            <person name="Sakyi L.B."/>
            <person name="Cui X."/>
            <person name="Yuan T."/>
            <person name="Jiang B."/>
            <person name="Yang W."/>
            <person name="Lam T.T.-Y."/>
            <person name="Chang Q."/>
            <person name="Ding S."/>
            <person name="Wang X."/>
            <person name="Zhu J."/>
            <person name="Ruan X."/>
            <person name="Zhao L."/>
            <person name="Wei J."/>
            <person name="Que T."/>
            <person name="Du C."/>
            <person name="Cheng J."/>
            <person name="Dai P."/>
            <person name="Han X."/>
            <person name="Huang E."/>
            <person name="Gao Y."/>
            <person name="Liu J."/>
            <person name="Shao H."/>
            <person name="Ye R."/>
            <person name="Li L."/>
            <person name="Wei W."/>
            <person name="Wang X."/>
            <person name="Wang C."/>
            <person name="Yang T."/>
            <person name="Huo Q."/>
            <person name="Li W."/>
            <person name="Guo W."/>
            <person name="Chen H."/>
            <person name="Zhou L."/>
            <person name="Ni X."/>
            <person name="Tian J."/>
            <person name="Zhou Y."/>
            <person name="Sheng Y."/>
            <person name="Liu T."/>
            <person name="Pan Y."/>
            <person name="Xia L."/>
            <person name="Li J."/>
            <person name="Zhao F."/>
            <person name="Cao W."/>
        </authorList>
    </citation>
    <scope>NUCLEOTIDE SEQUENCE</scope>
    <source>
        <strain evidence="1">Dsil-2018</strain>
    </source>
</reference>
<evidence type="ECO:0000313" key="2">
    <source>
        <dbReference type="Proteomes" id="UP000821865"/>
    </source>
</evidence>
<comment type="caution">
    <text evidence="1">The sequence shown here is derived from an EMBL/GenBank/DDBJ whole genome shotgun (WGS) entry which is preliminary data.</text>
</comment>
<name>A0ACB8DRB8_DERSI</name>
<organism evidence="1 2">
    <name type="scientific">Dermacentor silvarum</name>
    <name type="common">Tick</name>
    <dbReference type="NCBI Taxonomy" id="543639"/>
    <lineage>
        <taxon>Eukaryota</taxon>
        <taxon>Metazoa</taxon>
        <taxon>Ecdysozoa</taxon>
        <taxon>Arthropoda</taxon>
        <taxon>Chelicerata</taxon>
        <taxon>Arachnida</taxon>
        <taxon>Acari</taxon>
        <taxon>Parasitiformes</taxon>
        <taxon>Ixodida</taxon>
        <taxon>Ixodoidea</taxon>
        <taxon>Ixodidae</taxon>
        <taxon>Rhipicephalinae</taxon>
        <taxon>Dermacentor</taxon>
    </lineage>
</organism>
<keyword evidence="2" id="KW-1185">Reference proteome</keyword>
<proteinExistence type="predicted"/>
<accession>A0ACB8DRB8</accession>